<dbReference type="Ensembl" id="ENSOKIT00005055639.1">
    <property type="protein sequence ID" value="ENSOKIP00005052686.1"/>
    <property type="gene ID" value="ENSOKIG00005022252.1"/>
</dbReference>
<keyword evidence="3" id="KW-1185">Reference proteome</keyword>
<dbReference type="GO" id="GO:0016706">
    <property type="term" value="F:2-oxoglutarate-dependent dioxygenase activity"/>
    <property type="evidence" value="ECO:0007669"/>
    <property type="project" value="InterPro"/>
</dbReference>
<dbReference type="Proteomes" id="UP000694557">
    <property type="component" value="Unassembled WGS sequence"/>
</dbReference>
<dbReference type="CDD" id="cd01650">
    <property type="entry name" value="RT_nLTR_like"/>
    <property type="match status" value="1"/>
</dbReference>
<dbReference type="Pfam" id="PF09004">
    <property type="entry name" value="ALKBH8_N"/>
    <property type="match status" value="1"/>
</dbReference>
<reference evidence="2" key="1">
    <citation type="submission" date="2025-08" db="UniProtKB">
        <authorList>
            <consortium name="Ensembl"/>
        </authorList>
    </citation>
    <scope>IDENTIFICATION</scope>
</reference>
<dbReference type="InterPro" id="IPR000477">
    <property type="entry name" value="RT_dom"/>
</dbReference>
<organism evidence="2 3">
    <name type="scientific">Oncorhynchus kisutch</name>
    <name type="common">Coho salmon</name>
    <name type="synonym">Salmo kisutch</name>
    <dbReference type="NCBI Taxonomy" id="8019"/>
    <lineage>
        <taxon>Eukaryota</taxon>
        <taxon>Metazoa</taxon>
        <taxon>Chordata</taxon>
        <taxon>Craniata</taxon>
        <taxon>Vertebrata</taxon>
        <taxon>Euteleostomi</taxon>
        <taxon>Actinopterygii</taxon>
        <taxon>Neopterygii</taxon>
        <taxon>Teleostei</taxon>
        <taxon>Protacanthopterygii</taxon>
        <taxon>Salmoniformes</taxon>
        <taxon>Salmonidae</taxon>
        <taxon>Salmoninae</taxon>
        <taxon>Oncorhynchus</taxon>
    </lineage>
</organism>
<dbReference type="AlphaFoldDB" id="A0A8C7H3X6"/>
<evidence type="ECO:0000313" key="3">
    <source>
        <dbReference type="Proteomes" id="UP000694557"/>
    </source>
</evidence>
<dbReference type="PROSITE" id="PS50878">
    <property type="entry name" value="RT_POL"/>
    <property type="match status" value="1"/>
</dbReference>
<reference evidence="2" key="2">
    <citation type="submission" date="2025-09" db="UniProtKB">
        <authorList>
            <consortium name="Ensembl"/>
        </authorList>
    </citation>
    <scope>IDENTIFICATION</scope>
</reference>
<feature type="domain" description="Reverse transcriptase" evidence="1">
    <location>
        <begin position="1"/>
        <end position="267"/>
    </location>
</feature>
<evidence type="ECO:0000259" key="1">
    <source>
        <dbReference type="PROSITE" id="PS50878"/>
    </source>
</evidence>
<dbReference type="GeneTree" id="ENSGT01020000230367"/>
<dbReference type="InterPro" id="IPR043502">
    <property type="entry name" value="DNA/RNA_pol_sf"/>
</dbReference>
<sequence>MSLIESVIPTCFKQTTMAPVPKNTKATCLNDYRPGALTSVAMKCFERLVMAHINTIIPETLDPLQFAYRPNRSTDDAISIALHTALSHLDKRNTYVRMLFIDYSSAFNTIVPSKLITKLRILGLNTSLCNWILDFLTHRPQVVRVGSNTSAMLLLNTRAPQGCVLSPLLYCLFTHDCMAKHDSNTIINFADNTTVVGLITDNDETAYREEVRDLARWCQNNNLSLNVTKTKEMIVDYRKRSTEHIPIVIDGAVVEQVESFKFLGVHITNNLEWSKHTKTVAKRARQSLFLLRKSKRFGIGPQILKRFYGCNIESILTRCITAWYGNCSASNHKELQRVVRTAQYITGAKMPVIQDLYTRRCQKKALKMVKYPSHPSHRLFSLLPHGKRYRSAKSRTKRRLNSFYPQAKRLLNR</sequence>
<name>A0A8C7H3X6_ONCKI</name>
<evidence type="ECO:0000313" key="2">
    <source>
        <dbReference type="Ensembl" id="ENSOKIP00005052686.1"/>
    </source>
</evidence>
<dbReference type="PANTHER" id="PTHR47510:SF3">
    <property type="entry name" value="ENDO_EXONUCLEASE_PHOSPHATASE DOMAIN-CONTAINING PROTEIN"/>
    <property type="match status" value="1"/>
</dbReference>
<dbReference type="Pfam" id="PF00078">
    <property type="entry name" value="RVT_1"/>
    <property type="match status" value="1"/>
</dbReference>
<proteinExistence type="predicted"/>
<dbReference type="InterPro" id="IPR015095">
    <property type="entry name" value="AlkB_hom8_N"/>
</dbReference>
<accession>A0A8C7H3X6</accession>
<protein>
    <recommendedName>
        <fullName evidence="1">Reverse transcriptase domain-containing protein</fullName>
    </recommendedName>
</protein>
<dbReference type="PANTHER" id="PTHR47510">
    <property type="entry name" value="REVERSE TRANSCRIPTASE DOMAIN-CONTAINING PROTEIN"/>
    <property type="match status" value="1"/>
</dbReference>
<dbReference type="SUPFAM" id="SSF56672">
    <property type="entry name" value="DNA/RNA polymerases"/>
    <property type="match status" value="1"/>
</dbReference>
<dbReference type="GO" id="GO:0008168">
    <property type="term" value="F:methyltransferase activity"/>
    <property type="evidence" value="ECO:0007669"/>
    <property type="project" value="InterPro"/>
</dbReference>